<dbReference type="PROSITE" id="PS51935">
    <property type="entry name" value="NLPC_P60"/>
    <property type="match status" value="1"/>
</dbReference>
<evidence type="ECO:0000256" key="6">
    <source>
        <dbReference type="SAM" id="MobiDB-lite"/>
    </source>
</evidence>
<keyword evidence="5" id="KW-0788">Thiol protease</keyword>
<gene>
    <name evidence="9" type="ORF">ACFSQ6_10970</name>
</gene>
<evidence type="ECO:0000256" key="3">
    <source>
        <dbReference type="ARBA" id="ARBA00022729"/>
    </source>
</evidence>
<dbReference type="Proteomes" id="UP001597418">
    <property type="component" value="Unassembled WGS sequence"/>
</dbReference>
<name>A0ABW5UGB9_9SPHI</name>
<sequence length="210" mass="24151">MANNITQLRFYRAYHVIFMLCGALLISSCGARKKANTNNRYGKLESSRHRNTAKTPVSDASKARSMTYSGNKLDNYAQLLGVNSREISKSSDLYLFIDDWMGTPHRTGGLDRNGMDCSAFVGLLYREIYRQNLPRTSRDMAENVKRKYENQLREGDLVFFSFGGRNIDHVGIYLRNGKFVHVSTRKGVIISDLRDTWYYRYFKRAGSPKT</sequence>
<evidence type="ECO:0000256" key="4">
    <source>
        <dbReference type="ARBA" id="ARBA00022801"/>
    </source>
</evidence>
<dbReference type="PANTHER" id="PTHR47360">
    <property type="entry name" value="MUREIN DD-ENDOPEPTIDASE MEPS/MUREIN LD-CARBOXYPEPTIDASE"/>
    <property type="match status" value="1"/>
</dbReference>
<dbReference type="SUPFAM" id="SSF54001">
    <property type="entry name" value="Cysteine proteinases"/>
    <property type="match status" value="1"/>
</dbReference>
<evidence type="ECO:0000256" key="5">
    <source>
        <dbReference type="ARBA" id="ARBA00022807"/>
    </source>
</evidence>
<evidence type="ECO:0000313" key="9">
    <source>
        <dbReference type="EMBL" id="MFD2743916.1"/>
    </source>
</evidence>
<proteinExistence type="inferred from homology"/>
<dbReference type="Pfam" id="PF00877">
    <property type="entry name" value="NLPC_P60"/>
    <property type="match status" value="1"/>
</dbReference>
<dbReference type="InterPro" id="IPR038765">
    <property type="entry name" value="Papain-like_cys_pep_sf"/>
</dbReference>
<evidence type="ECO:0000313" key="10">
    <source>
        <dbReference type="Proteomes" id="UP001597418"/>
    </source>
</evidence>
<keyword evidence="2" id="KW-0645">Protease</keyword>
<keyword evidence="7" id="KW-0812">Transmembrane</keyword>
<keyword evidence="10" id="KW-1185">Reference proteome</keyword>
<protein>
    <submittedName>
        <fullName evidence="9">C40 family peptidase</fullName>
    </submittedName>
</protein>
<organism evidence="9 10">
    <name type="scientific">Sphingobacterium populi</name>
    <dbReference type="NCBI Taxonomy" id="1812824"/>
    <lineage>
        <taxon>Bacteria</taxon>
        <taxon>Pseudomonadati</taxon>
        <taxon>Bacteroidota</taxon>
        <taxon>Sphingobacteriia</taxon>
        <taxon>Sphingobacteriales</taxon>
        <taxon>Sphingobacteriaceae</taxon>
        <taxon>Sphingobacterium</taxon>
    </lineage>
</organism>
<dbReference type="RefSeq" id="WP_231863054.1">
    <property type="nucleotide sequence ID" value="NZ_JBHUMB010000014.1"/>
</dbReference>
<feature type="region of interest" description="Disordered" evidence="6">
    <location>
        <begin position="40"/>
        <end position="64"/>
    </location>
</feature>
<feature type="transmembrane region" description="Helical" evidence="7">
    <location>
        <begin position="12"/>
        <end position="31"/>
    </location>
</feature>
<reference evidence="10" key="1">
    <citation type="journal article" date="2019" name="Int. J. Syst. Evol. Microbiol.">
        <title>The Global Catalogue of Microorganisms (GCM) 10K type strain sequencing project: providing services to taxonomists for standard genome sequencing and annotation.</title>
        <authorList>
            <consortium name="The Broad Institute Genomics Platform"/>
            <consortium name="The Broad Institute Genome Sequencing Center for Infectious Disease"/>
            <person name="Wu L."/>
            <person name="Ma J."/>
        </authorList>
    </citation>
    <scope>NUCLEOTIDE SEQUENCE [LARGE SCALE GENOMIC DNA]</scope>
    <source>
        <strain evidence="10">KCTC 42247</strain>
    </source>
</reference>
<evidence type="ECO:0000256" key="1">
    <source>
        <dbReference type="ARBA" id="ARBA00007074"/>
    </source>
</evidence>
<dbReference type="InterPro" id="IPR000064">
    <property type="entry name" value="NLP_P60_dom"/>
</dbReference>
<accession>A0ABW5UGB9</accession>
<evidence type="ECO:0000256" key="2">
    <source>
        <dbReference type="ARBA" id="ARBA00022670"/>
    </source>
</evidence>
<evidence type="ECO:0000259" key="8">
    <source>
        <dbReference type="PROSITE" id="PS51935"/>
    </source>
</evidence>
<comment type="caution">
    <text evidence="9">The sequence shown here is derived from an EMBL/GenBank/DDBJ whole genome shotgun (WGS) entry which is preliminary data.</text>
</comment>
<dbReference type="PANTHER" id="PTHR47360:SF1">
    <property type="entry name" value="ENDOPEPTIDASE NLPC-RELATED"/>
    <property type="match status" value="1"/>
</dbReference>
<keyword evidence="7" id="KW-0472">Membrane</keyword>
<keyword evidence="4" id="KW-0378">Hydrolase</keyword>
<evidence type="ECO:0000256" key="7">
    <source>
        <dbReference type="SAM" id="Phobius"/>
    </source>
</evidence>
<comment type="similarity">
    <text evidence="1">Belongs to the peptidase C40 family.</text>
</comment>
<dbReference type="Gene3D" id="3.90.1720.10">
    <property type="entry name" value="endopeptidase domain like (from Nostoc punctiforme)"/>
    <property type="match status" value="1"/>
</dbReference>
<feature type="domain" description="NlpC/P60" evidence="8">
    <location>
        <begin position="87"/>
        <end position="210"/>
    </location>
</feature>
<keyword evidence="3" id="KW-0732">Signal</keyword>
<keyword evidence="7" id="KW-1133">Transmembrane helix</keyword>
<dbReference type="EMBL" id="JBHUMB010000014">
    <property type="protein sequence ID" value="MFD2743916.1"/>
    <property type="molecule type" value="Genomic_DNA"/>
</dbReference>
<dbReference type="InterPro" id="IPR052062">
    <property type="entry name" value="Murein_DD/LD_carboxypeptidase"/>
</dbReference>